<evidence type="ECO:0000256" key="1">
    <source>
        <dbReference type="SAM" id="MobiDB-lite"/>
    </source>
</evidence>
<dbReference type="STRING" id="4795.A0A225W418"/>
<accession>A0A225W418</accession>
<comment type="caution">
    <text evidence="2">The sequence shown here is derived from an EMBL/GenBank/DDBJ whole genome shotgun (WGS) entry which is preliminary data.</text>
</comment>
<evidence type="ECO:0000313" key="2">
    <source>
        <dbReference type="EMBL" id="OWZ12493.1"/>
    </source>
</evidence>
<gene>
    <name evidence="2" type="ORF">PHMEG_00014338</name>
</gene>
<sequence>MPSPITRMLDLGGTIKFMCSGVLPASHASPQGCTNIKPTRAVIPPRRGLDADSFVVGVPAHAAAYRSDTHVQDGYGGVENLLVFDDLSNQDLDDLAQIVGSQSEVRSMVLRPCPGPDDQPLENFEAFLDSLMVRRQMASVFRQFEGERFAKRLFYSISLLHQVLGQHRSSASMRTSAGLSVQDTALQSKYDSLARDYGFLEAYHEQERKSLQDTVEDVKSQLDRELSVAADEQAVPSPNQAKGLDTDKLMTFLHENQGSIRGRWTRLRHLLRHFERGTQPPAGRKTWLTVEAADKPYRAMPPFPNAPDRDSEASDDEEIVVSDGNDAPDQESKSGEKPPAASLPSETPIPDVAPTEKSPSGASARKRPAKQSHRSSSTLKLVEMETPHGTVRIQSRPTVHLESVKRPLRFITAQKMSVEEVVSRFPDFLTLADLRLDTLLTMQAGFGYSLAVNMMGDDAVAHHEFPEADLCNMLTQMIYHRCFDETLWTRYVPDKYFRTVEIALKARLLVGNYPSEWPKLCNVSDDSLSAHETIEIGESKEEDDPADADYNSKDEAEVQPVNDGGALSNDETETASDRAREKTPGIFSSSDESSENEAAKSKPRS</sequence>
<dbReference type="OrthoDB" id="108134at2759"/>
<name>A0A225W418_9STRA</name>
<evidence type="ECO:0000313" key="3">
    <source>
        <dbReference type="Proteomes" id="UP000198211"/>
    </source>
</evidence>
<feature type="region of interest" description="Disordered" evidence="1">
    <location>
        <begin position="297"/>
        <end position="391"/>
    </location>
</feature>
<protein>
    <submittedName>
        <fullName evidence="2">Uncharacterized protein</fullName>
    </submittedName>
</protein>
<dbReference type="EMBL" id="NBNE01001830">
    <property type="protein sequence ID" value="OWZ12493.1"/>
    <property type="molecule type" value="Genomic_DNA"/>
</dbReference>
<dbReference type="AlphaFoldDB" id="A0A225W418"/>
<dbReference type="Proteomes" id="UP000198211">
    <property type="component" value="Unassembled WGS sequence"/>
</dbReference>
<reference evidence="3" key="1">
    <citation type="submission" date="2017-03" db="EMBL/GenBank/DDBJ databases">
        <title>Phytopthora megakarya and P. palmivora, two closely related causual agents of cacao black pod achieved similar genome size and gene model numbers by different mechanisms.</title>
        <authorList>
            <person name="Ali S."/>
            <person name="Shao J."/>
            <person name="Larry D.J."/>
            <person name="Kronmiller B."/>
            <person name="Shen D."/>
            <person name="Strem M.D."/>
            <person name="Melnick R.L."/>
            <person name="Guiltinan M.J."/>
            <person name="Tyler B.M."/>
            <person name="Meinhardt L.W."/>
            <person name="Bailey B.A."/>
        </authorList>
    </citation>
    <scope>NUCLEOTIDE SEQUENCE [LARGE SCALE GENOMIC DNA]</scope>
    <source>
        <strain evidence="3">zdho120</strain>
    </source>
</reference>
<proteinExistence type="predicted"/>
<organism evidence="2 3">
    <name type="scientific">Phytophthora megakarya</name>
    <dbReference type="NCBI Taxonomy" id="4795"/>
    <lineage>
        <taxon>Eukaryota</taxon>
        <taxon>Sar</taxon>
        <taxon>Stramenopiles</taxon>
        <taxon>Oomycota</taxon>
        <taxon>Peronosporomycetes</taxon>
        <taxon>Peronosporales</taxon>
        <taxon>Peronosporaceae</taxon>
        <taxon>Phytophthora</taxon>
    </lineage>
</organism>
<feature type="region of interest" description="Disordered" evidence="1">
    <location>
        <begin position="535"/>
        <end position="605"/>
    </location>
</feature>
<feature type="compositionally biased region" description="Basic residues" evidence="1">
    <location>
        <begin position="364"/>
        <end position="373"/>
    </location>
</feature>
<keyword evidence="3" id="KW-1185">Reference proteome</keyword>